<dbReference type="SUPFAM" id="SSF55874">
    <property type="entry name" value="ATPase domain of HSP90 chaperone/DNA topoisomerase II/histidine kinase"/>
    <property type="match status" value="1"/>
</dbReference>
<feature type="transmembrane region" description="Helical" evidence="7">
    <location>
        <begin position="87"/>
        <end position="110"/>
    </location>
</feature>
<dbReference type="PATRIC" id="fig|573060.9.peg.1336"/>
<dbReference type="GO" id="GO:0000155">
    <property type="term" value="F:phosphorelay sensor kinase activity"/>
    <property type="evidence" value="ECO:0007669"/>
    <property type="project" value="InterPro"/>
</dbReference>
<comment type="caution">
    <text evidence="10">The sequence shown here is derived from an EMBL/GenBank/DDBJ whole genome shotgun (WGS) entry which is preliminary data.</text>
</comment>
<dbReference type="InterPro" id="IPR005467">
    <property type="entry name" value="His_kinase_dom"/>
</dbReference>
<dbReference type="Pfam" id="PF00512">
    <property type="entry name" value="HisKA"/>
    <property type="match status" value="1"/>
</dbReference>
<dbReference type="InterPro" id="IPR003661">
    <property type="entry name" value="HisK_dim/P_dom"/>
</dbReference>
<protein>
    <recommendedName>
        <fullName evidence="2">histidine kinase</fullName>
        <ecNumber evidence="2">2.7.13.3</ecNumber>
    </recommendedName>
</protein>
<dbReference type="AlphaFoldDB" id="C5T9R9"/>
<dbReference type="SMART" id="SM00387">
    <property type="entry name" value="HATPase_c"/>
    <property type="match status" value="1"/>
</dbReference>
<feature type="transmembrane region" description="Helical" evidence="7">
    <location>
        <begin position="55"/>
        <end position="75"/>
    </location>
</feature>
<keyword evidence="4" id="KW-0808">Transferase</keyword>
<dbReference type="PANTHER" id="PTHR43047:SF9">
    <property type="entry name" value="HISTIDINE KINASE"/>
    <property type="match status" value="1"/>
</dbReference>
<sequence length="579" mass="62535">MASEGAGTDSLLQRVEVERIDMLYRHTRTTLATNVLLASAVVGVLWTMFPPALLLGWWGAIVALVLVRLGLVRGYRHREPAQARRWAHYLTWATLLSGAAWGASGVAFFAPQSVVALSFVTIILAGIAAGSVPAYASWPQAQYSAIPTVLPMAGRFLVEGGEWVVMGLIGVLYLYNVQSSARQLAKVIEESIRLRLEKQALAQRLGEEKQVVEAAHRAKTQFLAAASHDLRQPLQAVHLLIEVLRRTPDPAQSALLIERLAEAAGALDEVLDELLDMSRLQAGLMMPHKIAFPLNDLLSRLDGEMRLLADKKGLELCFVPTRAWVYSDPQMLLRMLRNLVSNAVHHTAQGRVLVGCRQRGGEIGVMVCDTGPGIAPEHHTAIFREFYQLDNPERDRRKGLGLGLAIVAGLCRLLEHRVLLKSVLGRGSCFELRVPQVQPAALPEAAHLQGDTALAGCVVLVIDDDPGLRETLGSALEVWGCTAVAADGVQAALATLASRRLAPDLIVADYRLRNQATGIEAIAAVRQALGRQVPAAILTGDTAPQRLKEAAGAGHLLLHKPVQPASLRAALAKLRQGAS</sequence>
<feature type="transmembrane region" description="Helical" evidence="7">
    <location>
        <begin position="31"/>
        <end position="49"/>
    </location>
</feature>
<keyword evidence="7" id="KW-0472">Membrane</keyword>
<dbReference type="InterPro" id="IPR004358">
    <property type="entry name" value="Sig_transdc_His_kin-like_C"/>
</dbReference>
<dbReference type="GO" id="GO:0009927">
    <property type="term" value="F:histidine phosphotransfer kinase activity"/>
    <property type="evidence" value="ECO:0007669"/>
    <property type="project" value="TreeGrafter"/>
</dbReference>
<dbReference type="CDD" id="cd00075">
    <property type="entry name" value="HATPase"/>
    <property type="match status" value="1"/>
</dbReference>
<gene>
    <name evidence="10" type="ORF">AcdelDRAFT_3649</name>
</gene>
<dbReference type="Gene3D" id="3.40.50.2300">
    <property type="match status" value="1"/>
</dbReference>
<evidence type="ECO:0000259" key="9">
    <source>
        <dbReference type="PROSITE" id="PS50110"/>
    </source>
</evidence>
<dbReference type="FunFam" id="3.30.565.10:FF:000049">
    <property type="entry name" value="Two-component sensor histidine kinase"/>
    <property type="match status" value="1"/>
</dbReference>
<reference evidence="10 11" key="1">
    <citation type="submission" date="2009-05" db="EMBL/GenBank/DDBJ databases">
        <title>The draft genome of Acidovorax delafieldii 2AN.</title>
        <authorList>
            <consortium name="US DOE Joint Genome Institute (JGI-PGF)"/>
            <person name="Lucas S."/>
            <person name="Copeland A."/>
            <person name="Lapidus A."/>
            <person name="Glavina del Rio T."/>
            <person name="Tice H."/>
            <person name="Bruce D."/>
            <person name="Goodwin L."/>
            <person name="Pitluck S."/>
            <person name="Larimer F."/>
            <person name="Land M.L."/>
            <person name="Hauser L."/>
            <person name="Shelobolina E.S."/>
            <person name="Picardal F."/>
            <person name="Roden E."/>
            <person name="Emerson D."/>
        </authorList>
    </citation>
    <scope>NUCLEOTIDE SEQUENCE [LARGE SCALE GENOMIC DNA]</scope>
    <source>
        <strain evidence="10 11">2AN</strain>
    </source>
</reference>
<feature type="transmembrane region" description="Helical" evidence="7">
    <location>
        <begin position="116"/>
        <end position="136"/>
    </location>
</feature>
<evidence type="ECO:0000256" key="2">
    <source>
        <dbReference type="ARBA" id="ARBA00012438"/>
    </source>
</evidence>
<dbReference type="InterPro" id="IPR001789">
    <property type="entry name" value="Sig_transdc_resp-reg_receiver"/>
</dbReference>
<evidence type="ECO:0000256" key="1">
    <source>
        <dbReference type="ARBA" id="ARBA00000085"/>
    </source>
</evidence>
<keyword evidence="3 6" id="KW-0597">Phosphoprotein</keyword>
<proteinExistence type="predicted"/>
<evidence type="ECO:0000313" key="10">
    <source>
        <dbReference type="EMBL" id="EER58777.1"/>
    </source>
</evidence>
<dbReference type="RefSeq" id="WP_005799356.1">
    <property type="nucleotide sequence ID" value="NZ_ACQT01000206.1"/>
</dbReference>
<dbReference type="SUPFAM" id="SSF47384">
    <property type="entry name" value="Homodimeric domain of signal transducing histidine kinase"/>
    <property type="match status" value="1"/>
</dbReference>
<feature type="modified residue" description="4-aspartylphosphate" evidence="6">
    <location>
        <position position="509"/>
    </location>
</feature>
<dbReference type="InterPro" id="IPR036097">
    <property type="entry name" value="HisK_dim/P_sf"/>
</dbReference>
<keyword evidence="7" id="KW-0812">Transmembrane</keyword>
<dbReference type="PROSITE" id="PS50110">
    <property type="entry name" value="RESPONSE_REGULATORY"/>
    <property type="match status" value="1"/>
</dbReference>
<feature type="domain" description="Histidine kinase" evidence="8">
    <location>
        <begin position="225"/>
        <end position="438"/>
    </location>
</feature>
<evidence type="ECO:0000313" key="11">
    <source>
        <dbReference type="Proteomes" id="UP000003856"/>
    </source>
</evidence>
<comment type="catalytic activity">
    <reaction evidence="1">
        <text>ATP + protein L-histidine = ADP + protein N-phospho-L-histidine.</text>
        <dbReference type="EC" id="2.7.13.3"/>
    </reaction>
</comment>
<dbReference type="PANTHER" id="PTHR43047">
    <property type="entry name" value="TWO-COMPONENT HISTIDINE PROTEIN KINASE"/>
    <property type="match status" value="1"/>
</dbReference>
<name>C5T9R9_ACIDE</name>
<evidence type="ECO:0000259" key="8">
    <source>
        <dbReference type="PROSITE" id="PS50109"/>
    </source>
</evidence>
<evidence type="ECO:0000256" key="7">
    <source>
        <dbReference type="SAM" id="Phobius"/>
    </source>
</evidence>
<dbReference type="Gene3D" id="3.30.565.10">
    <property type="entry name" value="Histidine kinase-like ATPase, C-terminal domain"/>
    <property type="match status" value="1"/>
</dbReference>
<organism evidence="10 11">
    <name type="scientific">Acidovorax delafieldii 2AN</name>
    <dbReference type="NCBI Taxonomy" id="573060"/>
    <lineage>
        <taxon>Bacteria</taxon>
        <taxon>Pseudomonadati</taxon>
        <taxon>Pseudomonadota</taxon>
        <taxon>Betaproteobacteria</taxon>
        <taxon>Burkholderiales</taxon>
        <taxon>Comamonadaceae</taxon>
        <taxon>Acidovorax</taxon>
    </lineage>
</organism>
<dbReference type="InterPro" id="IPR011006">
    <property type="entry name" value="CheY-like_superfamily"/>
</dbReference>
<dbReference type="SMART" id="SM00388">
    <property type="entry name" value="HisKA"/>
    <property type="match status" value="1"/>
</dbReference>
<dbReference type="CDD" id="cd00156">
    <property type="entry name" value="REC"/>
    <property type="match status" value="1"/>
</dbReference>
<dbReference type="Proteomes" id="UP000003856">
    <property type="component" value="Unassembled WGS sequence"/>
</dbReference>
<dbReference type="GO" id="GO:0005886">
    <property type="term" value="C:plasma membrane"/>
    <property type="evidence" value="ECO:0007669"/>
    <property type="project" value="TreeGrafter"/>
</dbReference>
<feature type="transmembrane region" description="Helical" evidence="7">
    <location>
        <begin position="156"/>
        <end position="175"/>
    </location>
</feature>
<dbReference type="Pfam" id="PF02518">
    <property type="entry name" value="HATPase_c"/>
    <property type="match status" value="1"/>
</dbReference>
<keyword evidence="5 10" id="KW-0418">Kinase</keyword>
<dbReference type="EMBL" id="ACQT01000206">
    <property type="protein sequence ID" value="EER58777.1"/>
    <property type="molecule type" value="Genomic_DNA"/>
</dbReference>
<dbReference type="Gene3D" id="1.10.287.130">
    <property type="match status" value="1"/>
</dbReference>
<dbReference type="SMART" id="SM00448">
    <property type="entry name" value="REC"/>
    <property type="match status" value="1"/>
</dbReference>
<evidence type="ECO:0000256" key="3">
    <source>
        <dbReference type="ARBA" id="ARBA00022553"/>
    </source>
</evidence>
<dbReference type="SUPFAM" id="SSF52172">
    <property type="entry name" value="CheY-like"/>
    <property type="match status" value="1"/>
</dbReference>
<accession>C5T9R9</accession>
<evidence type="ECO:0000256" key="6">
    <source>
        <dbReference type="PROSITE-ProRule" id="PRU00169"/>
    </source>
</evidence>
<dbReference type="Pfam" id="PF00072">
    <property type="entry name" value="Response_reg"/>
    <property type="match status" value="1"/>
</dbReference>
<dbReference type="PROSITE" id="PS50109">
    <property type="entry name" value="HIS_KIN"/>
    <property type="match status" value="1"/>
</dbReference>
<keyword evidence="11" id="KW-1185">Reference proteome</keyword>
<dbReference type="CDD" id="cd00082">
    <property type="entry name" value="HisKA"/>
    <property type="match status" value="1"/>
</dbReference>
<dbReference type="InterPro" id="IPR003594">
    <property type="entry name" value="HATPase_dom"/>
</dbReference>
<dbReference type="EC" id="2.7.13.3" evidence="2"/>
<dbReference type="OrthoDB" id="6114847at2"/>
<dbReference type="InterPro" id="IPR036890">
    <property type="entry name" value="HATPase_C_sf"/>
</dbReference>
<keyword evidence="7" id="KW-1133">Transmembrane helix</keyword>
<evidence type="ECO:0000256" key="5">
    <source>
        <dbReference type="ARBA" id="ARBA00022777"/>
    </source>
</evidence>
<feature type="domain" description="Response regulatory" evidence="9">
    <location>
        <begin position="458"/>
        <end position="575"/>
    </location>
</feature>
<dbReference type="PRINTS" id="PR00344">
    <property type="entry name" value="BCTRLSENSOR"/>
</dbReference>
<evidence type="ECO:0000256" key="4">
    <source>
        <dbReference type="ARBA" id="ARBA00022679"/>
    </source>
</evidence>